<accession>A0A5N6ZLH2</accession>
<dbReference type="GeneID" id="43655670"/>
<dbReference type="OrthoDB" id="4469703at2759"/>
<proteinExistence type="predicted"/>
<keyword evidence="2" id="KW-1185">Reference proteome</keyword>
<dbReference type="Proteomes" id="UP000326268">
    <property type="component" value="Unassembled WGS sequence"/>
</dbReference>
<protein>
    <submittedName>
        <fullName evidence="1">Uncharacterized protein</fullName>
    </submittedName>
</protein>
<evidence type="ECO:0000313" key="1">
    <source>
        <dbReference type="EMBL" id="KAE8358471.1"/>
    </source>
</evidence>
<dbReference type="AlphaFoldDB" id="A0A5N6ZLH2"/>
<sequence length="87" mass="9714">MLHLKLTVPKPVNESVIEALTARLKSIDQDFNLTSIDQRLAEAFYDCPDSSESELDVVRADIQQLLKGPNPLIRGYTIDHHWGLGGV</sequence>
<dbReference type="EMBL" id="ML737893">
    <property type="protein sequence ID" value="KAE8358471.1"/>
    <property type="molecule type" value="Genomic_DNA"/>
</dbReference>
<evidence type="ECO:0000313" key="2">
    <source>
        <dbReference type="Proteomes" id="UP000326268"/>
    </source>
</evidence>
<gene>
    <name evidence="1" type="ORF">BDV27DRAFT_150411</name>
</gene>
<organism evidence="1 2">
    <name type="scientific">Aspergillus caelatus</name>
    <dbReference type="NCBI Taxonomy" id="61420"/>
    <lineage>
        <taxon>Eukaryota</taxon>
        <taxon>Fungi</taxon>
        <taxon>Dikarya</taxon>
        <taxon>Ascomycota</taxon>
        <taxon>Pezizomycotina</taxon>
        <taxon>Eurotiomycetes</taxon>
        <taxon>Eurotiomycetidae</taxon>
        <taxon>Eurotiales</taxon>
        <taxon>Aspergillaceae</taxon>
        <taxon>Aspergillus</taxon>
        <taxon>Aspergillus subgen. Circumdati</taxon>
    </lineage>
</organism>
<dbReference type="RefSeq" id="XP_031921552.1">
    <property type="nucleotide sequence ID" value="XM_032071224.1"/>
</dbReference>
<reference evidence="1 2" key="1">
    <citation type="submission" date="2019-04" db="EMBL/GenBank/DDBJ databases">
        <title>Friends and foes A comparative genomics studyof 23 Aspergillus species from section Flavi.</title>
        <authorList>
            <consortium name="DOE Joint Genome Institute"/>
            <person name="Kjaerbolling I."/>
            <person name="Vesth T."/>
            <person name="Frisvad J.C."/>
            <person name="Nybo J.L."/>
            <person name="Theobald S."/>
            <person name="Kildgaard S."/>
            <person name="Isbrandt T."/>
            <person name="Kuo A."/>
            <person name="Sato A."/>
            <person name="Lyhne E.K."/>
            <person name="Kogle M.E."/>
            <person name="Wiebenga A."/>
            <person name="Kun R.S."/>
            <person name="Lubbers R.J."/>
            <person name="Makela M.R."/>
            <person name="Barry K."/>
            <person name="Chovatia M."/>
            <person name="Clum A."/>
            <person name="Daum C."/>
            <person name="Haridas S."/>
            <person name="He G."/>
            <person name="LaButti K."/>
            <person name="Lipzen A."/>
            <person name="Mondo S."/>
            <person name="Riley R."/>
            <person name="Salamov A."/>
            <person name="Simmons B.A."/>
            <person name="Magnuson J.K."/>
            <person name="Henrissat B."/>
            <person name="Mortensen U.H."/>
            <person name="Larsen T.O."/>
            <person name="Devries R.P."/>
            <person name="Grigoriev I.V."/>
            <person name="Machida M."/>
            <person name="Baker S.E."/>
            <person name="Andersen M.R."/>
        </authorList>
    </citation>
    <scope>NUCLEOTIDE SEQUENCE [LARGE SCALE GENOMIC DNA]</scope>
    <source>
        <strain evidence="1 2">CBS 763.97</strain>
    </source>
</reference>
<name>A0A5N6ZLH2_9EURO</name>